<dbReference type="Proteomes" id="UP000805649">
    <property type="component" value="Unassembled WGS sequence"/>
</dbReference>
<dbReference type="EMBL" id="VUJX02000001">
    <property type="protein sequence ID" value="KAL0943206.1"/>
    <property type="molecule type" value="Genomic_DNA"/>
</dbReference>
<proteinExistence type="predicted"/>
<accession>A0ACC3ZGJ2</accession>
<comment type="caution">
    <text evidence="1">The sequence shown here is derived from an EMBL/GenBank/DDBJ whole genome shotgun (WGS) entry which is preliminary data.</text>
</comment>
<keyword evidence="2" id="KW-1185">Reference proteome</keyword>
<sequence>MPRTPLCLWGLLAVAQAIPASYRSAIVKSGGKDLLPEYDFIVGKSLSPLPLAKPELISISWGRNSRFDFLTEAETVLVIEYGRIAVDDSFMPPFNTPAAEFLYNLTSVPQPNANNRVFPVANGAVVGGGAAVNGQIFFRGSKEDHDNWALLGNPGWNWDSVFPYYKKSHSFNPPPQHIQDDYGMTFDISAYGNSTPIYMSMPGYQYPGQKYEWKAWSERDGIVVQKEHGNGNAYGLIWIPSSYDPSRAYNRSFGGLGHYQYVQPRQNYHLLPLHRGLKVNFEKQDLNQKAVSVQVKPRFGDGATFDIKAKKEIILSASATRTPIILQLSGIGPKKVVEEAGIKSLINLPGVGWNLQDHSHTVSLYNFTKDVWPTPITIHTNATFRAEALDEYKAHNTGPFTSPTISGGLLLPARSFTGTHFANLSLQLGLQAVHKYYLPDSLDPTLVAGYILQHKILLKSFLSEKSAIFEHPFQGSPRGTSILLKPFSRGSVNINPKDPFGDPIFDYRLLSNPIDLEIHIRMQQYIRNHFATSKTLSALGPVELVPGKDRTSDAEVKKWLVDEENLNASNGHSCGTASMMPRLLGGVVDSNLKVYGTSHLSIADTSIIPLLVGAHTMSTAYMIGEKAADLIKSRHG</sequence>
<evidence type="ECO:0000313" key="2">
    <source>
        <dbReference type="Proteomes" id="UP000805649"/>
    </source>
</evidence>
<reference evidence="1 2" key="1">
    <citation type="journal article" date="2020" name="Phytopathology">
        <title>Genome Sequence Resources of Colletotrichum truncatum, C. plurivorum, C. musicola, and C. sojae: Four Species Pathogenic to Soybean (Glycine max).</title>
        <authorList>
            <person name="Rogerio F."/>
            <person name="Boufleur T.R."/>
            <person name="Ciampi-Guillardi M."/>
            <person name="Sukno S.A."/>
            <person name="Thon M.R."/>
            <person name="Massola Junior N.S."/>
            <person name="Baroncelli R."/>
        </authorList>
    </citation>
    <scope>NUCLEOTIDE SEQUENCE [LARGE SCALE GENOMIC DNA]</scope>
    <source>
        <strain evidence="1 2">CMES1059</strain>
    </source>
</reference>
<gene>
    <name evidence="1" type="ORF">CTRU02_201092</name>
</gene>
<organism evidence="1 2">
    <name type="scientific">Colletotrichum truncatum</name>
    <name type="common">Anthracnose fungus</name>
    <name type="synonym">Colletotrichum capsici</name>
    <dbReference type="NCBI Taxonomy" id="5467"/>
    <lineage>
        <taxon>Eukaryota</taxon>
        <taxon>Fungi</taxon>
        <taxon>Dikarya</taxon>
        <taxon>Ascomycota</taxon>
        <taxon>Pezizomycotina</taxon>
        <taxon>Sordariomycetes</taxon>
        <taxon>Hypocreomycetidae</taxon>
        <taxon>Glomerellales</taxon>
        <taxon>Glomerellaceae</taxon>
        <taxon>Colletotrichum</taxon>
        <taxon>Colletotrichum truncatum species complex</taxon>
    </lineage>
</organism>
<name>A0ACC3ZGJ2_COLTU</name>
<evidence type="ECO:0000313" key="1">
    <source>
        <dbReference type="EMBL" id="KAL0943206.1"/>
    </source>
</evidence>
<protein>
    <submittedName>
        <fullName evidence="1">Choline dehydrogenase</fullName>
    </submittedName>
</protein>